<dbReference type="InterPro" id="IPR043504">
    <property type="entry name" value="Peptidase_S1_PA_chymotrypsin"/>
</dbReference>
<evidence type="ECO:0000256" key="1">
    <source>
        <dbReference type="ARBA" id="ARBA00022670"/>
    </source>
</evidence>
<feature type="signal peptide" evidence="7">
    <location>
        <begin position="1"/>
        <end position="24"/>
    </location>
</feature>
<dbReference type="CDD" id="cd00190">
    <property type="entry name" value="Tryp_SPc"/>
    <property type="match status" value="1"/>
</dbReference>
<dbReference type="PANTHER" id="PTHR24276">
    <property type="entry name" value="POLYSERASE-RELATED"/>
    <property type="match status" value="1"/>
</dbReference>
<protein>
    <submittedName>
        <fullName evidence="9">Mite allergen Der p 3</fullName>
    </submittedName>
</protein>
<keyword evidence="4" id="KW-1015">Disulfide bond</keyword>
<evidence type="ECO:0000313" key="10">
    <source>
        <dbReference type="Proteomes" id="UP001219518"/>
    </source>
</evidence>
<name>A0AAE1H3E6_9NEOP</name>
<evidence type="ECO:0000256" key="5">
    <source>
        <dbReference type="ARBA" id="ARBA00024195"/>
    </source>
</evidence>
<sequence length="290" mass="31445">MPSSTRMLLASLALACLAFSATLAANTFSTSVSSFSPGGGTFFGGFGDKKIIGGLPSSITEHPYLAAVTIIRGKSYQHQCGGSILDKYHILSAAHCFDNRNPNAYFIRVGSDYWRYQGQGSKVKSIMVHPKYNNNTFDYDVAVLRLSKAIKIDNKKTKATSLVKVNTVTKADTVITLIGWGYEDALHSRPIPAKLRAVDIAVTDQEECEADYSAFERDITSRMICGMSTDGELKDSCQGDSGGPVMNKKTKQQIGIISWGMGCAQMGSPGIFTNLANSEVRSFINTCMKK</sequence>
<dbReference type="PRINTS" id="PR00722">
    <property type="entry name" value="CHYMOTRYPSIN"/>
</dbReference>
<organism evidence="9 10">
    <name type="scientific">Frankliniella fusca</name>
    <dbReference type="NCBI Taxonomy" id="407009"/>
    <lineage>
        <taxon>Eukaryota</taxon>
        <taxon>Metazoa</taxon>
        <taxon>Ecdysozoa</taxon>
        <taxon>Arthropoda</taxon>
        <taxon>Hexapoda</taxon>
        <taxon>Insecta</taxon>
        <taxon>Pterygota</taxon>
        <taxon>Neoptera</taxon>
        <taxon>Paraneoptera</taxon>
        <taxon>Thysanoptera</taxon>
        <taxon>Terebrantia</taxon>
        <taxon>Thripoidea</taxon>
        <taxon>Thripidae</taxon>
        <taxon>Frankliniella</taxon>
    </lineage>
</organism>
<dbReference type="EMBL" id="JAHWGI010000340">
    <property type="protein sequence ID" value="KAK3913853.1"/>
    <property type="molecule type" value="Genomic_DNA"/>
</dbReference>
<keyword evidence="7" id="KW-0732">Signal</keyword>
<evidence type="ECO:0000256" key="6">
    <source>
        <dbReference type="RuleBase" id="RU363034"/>
    </source>
</evidence>
<keyword evidence="1 6" id="KW-0645">Protease</keyword>
<dbReference type="Pfam" id="PF00089">
    <property type="entry name" value="Trypsin"/>
    <property type="match status" value="1"/>
</dbReference>
<reference evidence="9" key="2">
    <citation type="journal article" date="2023" name="BMC Genomics">
        <title>Pest status, molecular evolution, and epigenetic factors derived from the genome assembly of Frankliniella fusca, a thysanopteran phytovirus vector.</title>
        <authorList>
            <person name="Catto M.A."/>
            <person name="Labadie P.E."/>
            <person name="Jacobson A.L."/>
            <person name="Kennedy G.G."/>
            <person name="Srinivasan R."/>
            <person name="Hunt B.G."/>
        </authorList>
    </citation>
    <scope>NUCLEOTIDE SEQUENCE</scope>
    <source>
        <strain evidence="9">PL_HMW_Pooled</strain>
    </source>
</reference>
<evidence type="ECO:0000256" key="2">
    <source>
        <dbReference type="ARBA" id="ARBA00022801"/>
    </source>
</evidence>
<dbReference type="InterPro" id="IPR033116">
    <property type="entry name" value="TRYPSIN_SER"/>
</dbReference>
<dbReference type="SMART" id="SM00020">
    <property type="entry name" value="Tryp_SPc"/>
    <property type="match status" value="1"/>
</dbReference>
<evidence type="ECO:0000313" key="9">
    <source>
        <dbReference type="EMBL" id="KAK3913853.1"/>
    </source>
</evidence>
<dbReference type="GO" id="GO:0004252">
    <property type="term" value="F:serine-type endopeptidase activity"/>
    <property type="evidence" value="ECO:0007669"/>
    <property type="project" value="InterPro"/>
</dbReference>
<dbReference type="PANTHER" id="PTHR24276:SF94">
    <property type="entry name" value="AT20289P-RELATED"/>
    <property type="match status" value="1"/>
</dbReference>
<dbReference type="PROSITE" id="PS00134">
    <property type="entry name" value="TRYPSIN_HIS"/>
    <property type="match status" value="1"/>
</dbReference>
<dbReference type="PROSITE" id="PS50240">
    <property type="entry name" value="TRYPSIN_DOM"/>
    <property type="match status" value="1"/>
</dbReference>
<feature type="domain" description="Peptidase S1" evidence="8">
    <location>
        <begin position="51"/>
        <end position="289"/>
    </location>
</feature>
<comment type="caution">
    <text evidence="9">The sequence shown here is derived from an EMBL/GenBank/DDBJ whole genome shotgun (WGS) entry which is preliminary data.</text>
</comment>
<dbReference type="InterPro" id="IPR050430">
    <property type="entry name" value="Peptidase_S1"/>
</dbReference>
<keyword evidence="3 6" id="KW-0720">Serine protease</keyword>
<dbReference type="GO" id="GO:0006508">
    <property type="term" value="P:proteolysis"/>
    <property type="evidence" value="ECO:0007669"/>
    <property type="project" value="UniProtKB-KW"/>
</dbReference>
<dbReference type="Gene3D" id="2.40.10.10">
    <property type="entry name" value="Trypsin-like serine proteases"/>
    <property type="match status" value="1"/>
</dbReference>
<accession>A0AAE1H3E6</accession>
<evidence type="ECO:0000259" key="8">
    <source>
        <dbReference type="PROSITE" id="PS50240"/>
    </source>
</evidence>
<dbReference type="InterPro" id="IPR018114">
    <property type="entry name" value="TRYPSIN_HIS"/>
</dbReference>
<dbReference type="AlphaFoldDB" id="A0AAE1H3E6"/>
<dbReference type="FunFam" id="2.40.10.10:FF:000068">
    <property type="entry name" value="transmembrane protease serine 2"/>
    <property type="match status" value="1"/>
</dbReference>
<gene>
    <name evidence="9" type="ORF">KUF71_004834</name>
</gene>
<dbReference type="InterPro" id="IPR001254">
    <property type="entry name" value="Trypsin_dom"/>
</dbReference>
<dbReference type="FunFam" id="2.40.10.10:FF:000002">
    <property type="entry name" value="Transmembrane protease serine"/>
    <property type="match status" value="1"/>
</dbReference>
<keyword evidence="2 6" id="KW-0378">Hydrolase</keyword>
<evidence type="ECO:0000256" key="4">
    <source>
        <dbReference type="ARBA" id="ARBA00023157"/>
    </source>
</evidence>
<dbReference type="PROSITE" id="PS00135">
    <property type="entry name" value="TRYPSIN_SER"/>
    <property type="match status" value="1"/>
</dbReference>
<dbReference type="InterPro" id="IPR009003">
    <property type="entry name" value="Peptidase_S1_PA"/>
</dbReference>
<feature type="chain" id="PRO_5042182467" evidence="7">
    <location>
        <begin position="25"/>
        <end position="290"/>
    </location>
</feature>
<dbReference type="SUPFAM" id="SSF50494">
    <property type="entry name" value="Trypsin-like serine proteases"/>
    <property type="match status" value="1"/>
</dbReference>
<dbReference type="InterPro" id="IPR001314">
    <property type="entry name" value="Peptidase_S1A"/>
</dbReference>
<evidence type="ECO:0000256" key="3">
    <source>
        <dbReference type="ARBA" id="ARBA00022825"/>
    </source>
</evidence>
<dbReference type="Proteomes" id="UP001219518">
    <property type="component" value="Unassembled WGS sequence"/>
</dbReference>
<evidence type="ECO:0000256" key="7">
    <source>
        <dbReference type="SAM" id="SignalP"/>
    </source>
</evidence>
<keyword evidence="10" id="KW-1185">Reference proteome</keyword>
<proteinExistence type="inferred from homology"/>
<comment type="similarity">
    <text evidence="5">Belongs to the peptidase S1 family. CLIP subfamily.</text>
</comment>
<reference evidence="9" key="1">
    <citation type="submission" date="2021-07" db="EMBL/GenBank/DDBJ databases">
        <authorList>
            <person name="Catto M.A."/>
            <person name="Jacobson A."/>
            <person name="Kennedy G."/>
            <person name="Labadie P."/>
            <person name="Hunt B.G."/>
            <person name="Srinivasan R."/>
        </authorList>
    </citation>
    <scope>NUCLEOTIDE SEQUENCE</scope>
    <source>
        <strain evidence="9">PL_HMW_Pooled</strain>
        <tissue evidence="9">Head</tissue>
    </source>
</reference>